<protein>
    <submittedName>
        <fullName evidence="1">Uncharacterized protein</fullName>
    </submittedName>
</protein>
<proteinExistence type="predicted"/>
<accession>A0AAW3TX12</accession>
<dbReference type="Proteomes" id="UP000528945">
    <property type="component" value="Unassembled WGS sequence"/>
</dbReference>
<reference evidence="1 2" key="1">
    <citation type="submission" date="2020-08" db="EMBL/GenBank/DDBJ databases">
        <title>Genomic Encyclopedia of Type Strains, Phase IV (KMG-IV): sequencing the most valuable type-strain genomes for metagenomic binning, comparative biology and taxonomic classification.</title>
        <authorList>
            <person name="Goeker M."/>
        </authorList>
    </citation>
    <scope>NUCLEOTIDE SEQUENCE [LARGE SCALE GENOMIC DNA]</scope>
    <source>
        <strain evidence="1 2">DSM 15581</strain>
    </source>
</reference>
<evidence type="ECO:0000313" key="1">
    <source>
        <dbReference type="EMBL" id="MBB3877518.1"/>
    </source>
</evidence>
<keyword evidence="2" id="KW-1185">Reference proteome</keyword>
<evidence type="ECO:0000313" key="2">
    <source>
        <dbReference type="Proteomes" id="UP000528945"/>
    </source>
</evidence>
<organism evidence="1 2">
    <name type="scientific">Sphingomonas aquatilis</name>
    <dbReference type="NCBI Taxonomy" id="93063"/>
    <lineage>
        <taxon>Bacteria</taxon>
        <taxon>Pseudomonadati</taxon>
        <taxon>Pseudomonadota</taxon>
        <taxon>Alphaproteobacteria</taxon>
        <taxon>Sphingomonadales</taxon>
        <taxon>Sphingomonadaceae</taxon>
        <taxon>Sphingomonas</taxon>
    </lineage>
</organism>
<sequence>MSHSVWGDWKITADRKQLVWIDPDTNKPNSDYYIIVSDGLEDVEGEVDRLKKWLPESLKRDEAIGKLGVIFGEIKEDQTSSRKYITDELVYRP</sequence>
<dbReference type="RefSeq" id="WP_147036905.1">
    <property type="nucleotide sequence ID" value="NZ_JACIDB010000020.1"/>
</dbReference>
<comment type="caution">
    <text evidence="1">The sequence shown here is derived from an EMBL/GenBank/DDBJ whole genome shotgun (WGS) entry which is preliminary data.</text>
</comment>
<gene>
    <name evidence="1" type="ORF">GGR47_003786</name>
</gene>
<dbReference type="AlphaFoldDB" id="A0AAW3TX12"/>
<dbReference type="EMBL" id="JACIDB010000020">
    <property type="protein sequence ID" value="MBB3877518.1"/>
    <property type="molecule type" value="Genomic_DNA"/>
</dbReference>
<name>A0AAW3TX12_9SPHN</name>